<organism evidence="1">
    <name type="scientific">Burkholderia sp. M701</name>
    <dbReference type="NCBI Taxonomy" id="326454"/>
    <lineage>
        <taxon>Bacteria</taxon>
        <taxon>Pseudomonadati</taxon>
        <taxon>Pseudomonadota</taxon>
        <taxon>Betaproteobacteria</taxon>
        <taxon>Burkholderiales</taxon>
        <taxon>Burkholderiaceae</taxon>
        <taxon>Burkholderia</taxon>
    </lineage>
</organism>
<dbReference type="AlphaFoldDB" id="V5YQV3"/>
<name>V5YQV3_9BURK</name>
<sequence length="90" mass="9880">MSNQILEENGWEVECESPLEIRHSDGSFASGQAALIVRESLAQETRSEKLHETLLDIAATAGMAKNAAPTEFEKGLWREVHARSTAVISQ</sequence>
<dbReference type="EMBL" id="AB853026">
    <property type="protein sequence ID" value="BAO19301.1"/>
    <property type="molecule type" value="Genomic_DNA"/>
</dbReference>
<protein>
    <submittedName>
        <fullName evidence="1">Uncharacterized protein</fullName>
    </submittedName>
</protein>
<keyword evidence="1" id="KW-0614">Plasmid</keyword>
<reference evidence="1" key="1">
    <citation type="journal article" date="2014" name="Microbiology">
        <title>A 2,4-dichlorophenoxyacetic acid degradation plasmid pM7012 discloses distribution of an unclassified megaplasmid group across bacterial species.</title>
        <authorList>
            <person name="Sakai Y."/>
            <person name="Ogawa N."/>
            <person name="Shimomura Y."/>
            <person name="Fujii T."/>
        </authorList>
    </citation>
    <scope>NUCLEOTIDE SEQUENCE</scope>
    <source>
        <strain evidence="1">M701</strain>
    </source>
</reference>
<proteinExistence type="predicted"/>
<dbReference type="RefSeq" id="WP_023842841.1">
    <property type="nucleotide sequence ID" value="NC_022995.1"/>
</dbReference>
<geneLocation type="plasmid" evidence="1">
    <name>pM7012</name>
</geneLocation>
<evidence type="ECO:0000313" key="1">
    <source>
        <dbReference type="EMBL" id="BAO19301.1"/>
    </source>
</evidence>
<accession>V5YQV3</accession>
<reference evidence="1" key="2">
    <citation type="submission" date="2024-06" db="EMBL/GenBank/DDBJ databases">
        <authorList>
            <person name="Sakai Y."/>
            <person name="Fujii T."/>
        </authorList>
    </citation>
    <scope>NUCLEOTIDE SEQUENCE</scope>
    <source>
        <strain evidence="1">M701</strain>
        <plasmid evidence="1">pM7012</plasmid>
    </source>
</reference>